<sequence length="195" mass="22065">MSVIERKQFVNNQKLCMNCLSDKHTELHRNSTFTCHLCKKRHHSFLQENNFKNDAMLTNTSDTAEGQIQTGNASSANKNKEVTASVNSIQTYFSLLPTISFSINNILGENCQVRIMTDSGSESTFISEKCLKLLVFKRKNARFQIKGLQDSKIRMREIKGCVVIDLIPLHDPKVKLLVKTCFGKTTCSITDSKNK</sequence>
<evidence type="ECO:0000313" key="2">
    <source>
        <dbReference type="Proteomes" id="UP000886998"/>
    </source>
</evidence>
<comment type="caution">
    <text evidence="1">The sequence shown here is derived from an EMBL/GenBank/DDBJ whole genome shotgun (WGS) entry which is preliminary data.</text>
</comment>
<gene>
    <name evidence="1" type="ORF">TNIN_446571</name>
</gene>
<name>A0A8X7BR17_9ARAC</name>
<evidence type="ECO:0008006" key="3">
    <source>
        <dbReference type="Google" id="ProtNLM"/>
    </source>
</evidence>
<accession>A0A8X7BR17</accession>
<reference evidence="1" key="1">
    <citation type="submission" date="2020-08" db="EMBL/GenBank/DDBJ databases">
        <title>Multicomponent nature underlies the extraordinary mechanical properties of spider dragline silk.</title>
        <authorList>
            <person name="Kono N."/>
            <person name="Nakamura H."/>
            <person name="Mori M."/>
            <person name="Yoshida Y."/>
            <person name="Ohtoshi R."/>
            <person name="Malay A.D."/>
            <person name="Moran D.A.P."/>
            <person name="Tomita M."/>
            <person name="Numata K."/>
            <person name="Arakawa K."/>
        </authorList>
    </citation>
    <scope>NUCLEOTIDE SEQUENCE</scope>
</reference>
<evidence type="ECO:0000313" key="1">
    <source>
        <dbReference type="EMBL" id="GFY41551.1"/>
    </source>
</evidence>
<dbReference type="EMBL" id="BMAV01002576">
    <property type="protein sequence ID" value="GFY41551.1"/>
    <property type="molecule type" value="Genomic_DNA"/>
</dbReference>
<dbReference type="Proteomes" id="UP000886998">
    <property type="component" value="Unassembled WGS sequence"/>
</dbReference>
<dbReference type="AlphaFoldDB" id="A0A8X7BR17"/>
<keyword evidence="2" id="KW-1185">Reference proteome</keyword>
<dbReference type="PANTHER" id="PTHR47331">
    <property type="entry name" value="PHD-TYPE DOMAIN-CONTAINING PROTEIN"/>
    <property type="match status" value="1"/>
</dbReference>
<organism evidence="1 2">
    <name type="scientific">Trichonephila inaurata madagascariensis</name>
    <dbReference type="NCBI Taxonomy" id="2747483"/>
    <lineage>
        <taxon>Eukaryota</taxon>
        <taxon>Metazoa</taxon>
        <taxon>Ecdysozoa</taxon>
        <taxon>Arthropoda</taxon>
        <taxon>Chelicerata</taxon>
        <taxon>Arachnida</taxon>
        <taxon>Araneae</taxon>
        <taxon>Araneomorphae</taxon>
        <taxon>Entelegynae</taxon>
        <taxon>Araneoidea</taxon>
        <taxon>Nephilidae</taxon>
        <taxon>Trichonephila</taxon>
        <taxon>Trichonephila inaurata</taxon>
    </lineage>
</organism>
<protein>
    <recommendedName>
        <fullName evidence="3">Peptidase aspartic putative domain-containing protein</fullName>
    </recommendedName>
</protein>
<dbReference type="PANTHER" id="PTHR47331:SF1">
    <property type="entry name" value="GAG-LIKE PROTEIN"/>
    <property type="match status" value="1"/>
</dbReference>
<dbReference type="OrthoDB" id="8069719at2759"/>
<proteinExistence type="predicted"/>